<feature type="domain" description="Protein export membrane protein SecD/SecF C-terminal" evidence="11">
    <location>
        <begin position="783"/>
        <end position="975"/>
    </location>
</feature>
<reference evidence="14 15" key="1">
    <citation type="submission" date="2016-10" db="EMBL/GenBank/DDBJ databases">
        <authorList>
            <person name="de Groot N.N."/>
        </authorList>
    </citation>
    <scope>NUCLEOTIDE SEQUENCE [LARGE SCALE GENOMIC DNA]</scope>
    <source>
        <strain evidence="15">E92,LMG 26720,CCM 7988</strain>
    </source>
</reference>
<dbReference type="GO" id="GO:0005886">
    <property type="term" value="C:plasma membrane"/>
    <property type="evidence" value="ECO:0007669"/>
    <property type="project" value="UniProtKB-SubCell"/>
</dbReference>
<dbReference type="Pfam" id="PF02355">
    <property type="entry name" value="SecD_SecF_C"/>
    <property type="match status" value="2"/>
</dbReference>
<dbReference type="InterPro" id="IPR022645">
    <property type="entry name" value="SecD/SecF_bac"/>
</dbReference>
<feature type="transmembrane region" description="Helical" evidence="9">
    <location>
        <begin position="7"/>
        <end position="26"/>
    </location>
</feature>
<dbReference type="GO" id="GO:0065002">
    <property type="term" value="P:intracellular protein transmembrane transport"/>
    <property type="evidence" value="ECO:0007669"/>
    <property type="project" value="UniProtKB-UniRule"/>
</dbReference>
<evidence type="ECO:0000256" key="4">
    <source>
        <dbReference type="ARBA" id="ARBA00022692"/>
    </source>
</evidence>
<feature type="transmembrane region" description="Helical" evidence="9">
    <location>
        <begin position="807"/>
        <end position="828"/>
    </location>
</feature>
<dbReference type="FunFam" id="1.20.1640.10:FF:000004">
    <property type="entry name" value="Protein translocase subunit SecD"/>
    <property type="match status" value="1"/>
</dbReference>
<feature type="transmembrane region" description="Helical" evidence="9">
    <location>
        <begin position="548"/>
        <end position="568"/>
    </location>
</feature>
<dbReference type="Pfam" id="PF07549">
    <property type="entry name" value="Sec_GG"/>
    <property type="match status" value="1"/>
</dbReference>
<evidence type="ECO:0000256" key="1">
    <source>
        <dbReference type="ARBA" id="ARBA00004651"/>
    </source>
</evidence>
<protein>
    <recommendedName>
        <fullName evidence="9 10">Multifunctional fusion protein</fullName>
    </recommendedName>
    <domain>
        <recommendedName>
            <fullName evidence="9">Protein translocase subunit SecD</fullName>
        </recommendedName>
    </domain>
    <domain>
        <recommendedName>
            <fullName evidence="10">Protein-export membrane protein SecF</fullName>
        </recommendedName>
    </domain>
</protein>
<comment type="similarity">
    <text evidence="9">Belongs to the SecD/SecF family. SecD subfamily.</text>
</comment>
<comment type="similarity">
    <text evidence="10">Belongs to the SecD/SecF family. SecF subfamily.</text>
</comment>
<evidence type="ECO:0000259" key="11">
    <source>
        <dbReference type="Pfam" id="PF02355"/>
    </source>
</evidence>
<sequence length="993" mass="108382">MRYKSVILWLTGIISALCLFFLSFTWKANSLRDDAIKYATTKDGKFDPSRKIRYIDSLWKQPVYLGFTYQEVTNYALHKGLDLEGGLHAVIEVSPIEILRALSGKSSDPNFEKAIEIAAKNQVNSAKPFNELFFEAFASVAPQQRLATIFANSVNRDKLKSTSSDAQVRKVINKEIDSAVDRVYKIVQARIDKFGVANPNIQRLPGTNRIQVELSGVDNPERARKLLSGAAKLEFVEVAEIDEWGQSLNALAEYLSNQEKLEKSAASILNQDLSGTKADSAKNGGLAGKLSSKAGADGNVKKDSTASSALTKLFVPLDNQGRSWGVFRKDTAKVNELLSRPEVKILFPSHLSLVWYAKGIEANNGDEIIQIEAIKRGEGGTAPLEGNVITDATQDFDPSGRPEVTMTMNGTGARIWKNITASNIGKRVAIVLDNYVYSAPMINGEIPNGRSSISGSFTVEEAKDLANVLKAGKLPAPTHIVEDAFVGPSLGQEAINQGYLSMGLGLFLVIIFMVCYYGKPGWMANIALLFNVFFISGVLVQIQAALTLPGIAGVVLTLGMAVDANVLINERIREELHRGAGLRNAIKIGYEKALSAIIDGNVTTILIGIILIFFGSGSVKGFGVTLCIGLVTSVFTAVYISHILVDWMAERAIKAGKEQEVTFETFISRNLFKGMNFDFIGKRKISYIFSWSLIALGMIVIVAQGGFNLGVDFKGGRSYVVEFSKPVEAGKVKEALKDNFEEKGVEVKTFNGDTKLKVTTSYLVEDESIQANQKVRTALENGLKEFKDAKPVILSESKVGATIADDILKQSFISVIYALIAIFIYILIRFRKWQYSLGGIIALTHDTLVVLGMVGITRLFGFELEIDQIFIAAVLTVIGYSINDTVVVFDRIREEIGSDADLNDKELIMKTINRSINHTMSRTVMTATTVFLVVTVLLVLGGDVLRGFSFAMFVGVVFGAYSSIFVAAPIVIDLGTGKKKKTITEPAPLSVVK</sequence>
<feature type="domain" description="SecDF P1 head subdomain" evidence="13">
    <location>
        <begin position="382"/>
        <end position="476"/>
    </location>
</feature>
<feature type="transmembrane region" description="Helical" evidence="9">
    <location>
        <begin position="593"/>
        <end position="615"/>
    </location>
</feature>
<dbReference type="RefSeq" id="WP_092010895.1">
    <property type="nucleotide sequence ID" value="NZ_FOXH01000001.1"/>
</dbReference>
<keyword evidence="15" id="KW-1185">Reference proteome</keyword>
<keyword evidence="8 9" id="KW-0472">Membrane</keyword>
<dbReference type="InterPro" id="IPR054384">
    <property type="entry name" value="SecDF_P1_head"/>
</dbReference>
<dbReference type="Pfam" id="PF21760">
    <property type="entry name" value="SecD_1st"/>
    <property type="match status" value="1"/>
</dbReference>
<feature type="transmembrane region" description="Helical" evidence="9">
    <location>
        <begin position="498"/>
        <end position="517"/>
    </location>
</feature>
<evidence type="ECO:0000256" key="9">
    <source>
        <dbReference type="HAMAP-Rule" id="MF_01463"/>
    </source>
</evidence>
<evidence type="ECO:0000259" key="12">
    <source>
        <dbReference type="Pfam" id="PF21760"/>
    </source>
</evidence>
<comment type="function">
    <text evidence="9">Part of the Sec protein translocase complex. Interacts with the SecYEG preprotein conducting channel. SecDF uses the proton motive force (PMF) to complete protein translocation after the ATP-dependent function of SecA.</text>
</comment>
<proteinExistence type="inferred from homology"/>
<gene>
    <name evidence="10" type="primary">secF</name>
    <name evidence="9" type="synonym">secD</name>
    <name evidence="14" type="ORF">SAMN04515674_101248</name>
</gene>
<dbReference type="SUPFAM" id="SSF82866">
    <property type="entry name" value="Multidrug efflux transporter AcrB transmembrane domain"/>
    <property type="match status" value="2"/>
</dbReference>
<evidence type="ECO:0000256" key="2">
    <source>
        <dbReference type="ARBA" id="ARBA00022448"/>
    </source>
</evidence>
<evidence type="ECO:0000313" key="15">
    <source>
        <dbReference type="Proteomes" id="UP000199306"/>
    </source>
</evidence>
<keyword evidence="6 9" id="KW-1133">Transmembrane helix</keyword>
<comment type="subcellular location">
    <subcellularLocation>
        <location evidence="1 9">Cell membrane</location>
        <topology evidence="1 9">Multi-pass membrane protein</topology>
    </subcellularLocation>
</comment>
<feature type="transmembrane region" description="Helical" evidence="9">
    <location>
        <begin position="924"/>
        <end position="942"/>
    </location>
</feature>
<dbReference type="InterPro" id="IPR022813">
    <property type="entry name" value="SecD/SecF_arch_bac"/>
</dbReference>
<dbReference type="HAMAP" id="MF_01464_B">
    <property type="entry name" value="SecF_B"/>
    <property type="match status" value="1"/>
</dbReference>
<dbReference type="InterPro" id="IPR022646">
    <property type="entry name" value="SecD/SecF_CS"/>
</dbReference>
<feature type="transmembrane region" description="Helical" evidence="9">
    <location>
        <begin position="869"/>
        <end position="889"/>
    </location>
</feature>
<comment type="subunit">
    <text evidence="10">Forms a complex with SecD. Part of the essential Sec protein translocation apparatus which comprises SecA, SecYEG and auxiliary proteins SecDF. Other proteins may also be involved.</text>
</comment>
<feature type="domain" description="Protein translocase subunit SecDF P1" evidence="12">
    <location>
        <begin position="180"/>
        <end position="239"/>
    </location>
</feature>
<dbReference type="InterPro" id="IPR005665">
    <property type="entry name" value="SecF_bac"/>
</dbReference>
<accession>A0A1I5MD43</accession>
<dbReference type="HAMAP" id="MF_01463_B">
    <property type="entry name" value="SecD_B"/>
    <property type="match status" value="1"/>
</dbReference>
<dbReference type="PANTHER" id="PTHR30081:SF1">
    <property type="entry name" value="PROTEIN TRANSLOCASE SUBUNIT SECD"/>
    <property type="match status" value="1"/>
</dbReference>
<keyword evidence="5 9" id="KW-0653">Protein transport</keyword>
<dbReference type="NCBIfam" id="TIGR00916">
    <property type="entry name" value="2A0604s01"/>
    <property type="match status" value="2"/>
</dbReference>
<dbReference type="EMBL" id="FOXH01000001">
    <property type="protein sequence ID" value="SFP07443.1"/>
    <property type="molecule type" value="Genomic_DNA"/>
</dbReference>
<feature type="domain" description="Protein export membrane protein SecD/SecF C-terminal" evidence="11">
    <location>
        <begin position="479"/>
        <end position="650"/>
    </location>
</feature>
<dbReference type="NCBIfam" id="NF009585">
    <property type="entry name" value="PRK13024.1-5"/>
    <property type="match status" value="1"/>
</dbReference>
<dbReference type="PRINTS" id="PR01755">
    <property type="entry name" value="SECFTRNLCASE"/>
</dbReference>
<evidence type="ECO:0000313" key="14">
    <source>
        <dbReference type="EMBL" id="SFP07443.1"/>
    </source>
</evidence>
<dbReference type="NCBIfam" id="TIGR01129">
    <property type="entry name" value="secD"/>
    <property type="match status" value="1"/>
</dbReference>
<dbReference type="GO" id="GO:0015450">
    <property type="term" value="F:protein-transporting ATPase activity"/>
    <property type="evidence" value="ECO:0007669"/>
    <property type="project" value="InterPro"/>
</dbReference>
<feature type="transmembrane region" description="Helical" evidence="9">
    <location>
        <begin position="621"/>
        <end position="645"/>
    </location>
</feature>
<feature type="transmembrane region" description="Helical" evidence="9">
    <location>
        <begin position="835"/>
        <end position="857"/>
    </location>
</feature>
<dbReference type="Gene3D" id="3.30.1360.200">
    <property type="match status" value="1"/>
</dbReference>
<dbReference type="AlphaFoldDB" id="A0A1I5MD43"/>
<keyword evidence="2 9" id="KW-0813">Transport</keyword>
<name>A0A1I5MD43_9BACT</name>
<keyword evidence="4 9" id="KW-0812">Transmembrane</keyword>
<evidence type="ECO:0000256" key="10">
    <source>
        <dbReference type="HAMAP-Rule" id="MF_01464"/>
    </source>
</evidence>
<organism evidence="14 15">
    <name type="scientific">Pseudarcicella hirudinis</name>
    <dbReference type="NCBI Taxonomy" id="1079859"/>
    <lineage>
        <taxon>Bacteria</taxon>
        <taxon>Pseudomonadati</taxon>
        <taxon>Bacteroidota</taxon>
        <taxon>Cytophagia</taxon>
        <taxon>Cytophagales</taxon>
        <taxon>Flectobacillaceae</taxon>
        <taxon>Pseudarcicella</taxon>
    </lineage>
</organism>
<dbReference type="Pfam" id="PF22599">
    <property type="entry name" value="SecDF_P1_head"/>
    <property type="match status" value="1"/>
</dbReference>
<feature type="transmembrane region" description="Helical" evidence="9">
    <location>
        <begin position="948"/>
        <end position="972"/>
    </location>
</feature>
<evidence type="ECO:0000256" key="6">
    <source>
        <dbReference type="ARBA" id="ARBA00022989"/>
    </source>
</evidence>
<dbReference type="GO" id="GO:0006605">
    <property type="term" value="P:protein targeting"/>
    <property type="evidence" value="ECO:0007669"/>
    <property type="project" value="UniProtKB-UniRule"/>
</dbReference>
<evidence type="ECO:0000256" key="8">
    <source>
        <dbReference type="ARBA" id="ARBA00023136"/>
    </source>
</evidence>
<feature type="transmembrane region" description="Helical" evidence="9">
    <location>
        <begin position="524"/>
        <end position="542"/>
    </location>
</feature>
<dbReference type="Gene3D" id="1.20.1640.10">
    <property type="entry name" value="Multidrug efflux transporter AcrB transmembrane domain"/>
    <property type="match status" value="2"/>
</dbReference>
<dbReference type="InterPro" id="IPR048634">
    <property type="entry name" value="SecD_SecF_C"/>
</dbReference>
<dbReference type="STRING" id="1079859.SAMN04515674_101248"/>
<keyword evidence="7 9" id="KW-0811">Translocation</keyword>
<comment type="subunit">
    <text evidence="9">Forms a complex with SecF. Part of the essential Sec protein translocation apparatus which comprises SecA, SecYEG and auxiliary proteins SecDF. Other proteins may also be involved.</text>
</comment>
<evidence type="ECO:0000256" key="5">
    <source>
        <dbReference type="ARBA" id="ARBA00022927"/>
    </source>
</evidence>
<evidence type="ECO:0000256" key="7">
    <source>
        <dbReference type="ARBA" id="ARBA00023010"/>
    </source>
</evidence>
<dbReference type="NCBIfam" id="TIGR00966">
    <property type="entry name" value="transloc_SecF"/>
    <property type="match status" value="1"/>
</dbReference>
<feature type="transmembrane region" description="Helical" evidence="9">
    <location>
        <begin position="685"/>
        <end position="707"/>
    </location>
</feature>
<dbReference type="InterPro" id="IPR048631">
    <property type="entry name" value="SecD_1st"/>
</dbReference>
<evidence type="ECO:0000256" key="3">
    <source>
        <dbReference type="ARBA" id="ARBA00022475"/>
    </source>
</evidence>
<dbReference type="OrthoDB" id="9805019at2"/>
<dbReference type="PANTHER" id="PTHR30081">
    <property type="entry name" value="PROTEIN-EXPORT MEMBRANE PROTEIN SEC"/>
    <property type="match status" value="1"/>
</dbReference>
<comment type="caution">
    <text evidence="9">Lacks conserved residue(s) required for the propagation of feature annotation.</text>
</comment>
<dbReference type="GO" id="GO:0043952">
    <property type="term" value="P:protein transport by the Sec complex"/>
    <property type="evidence" value="ECO:0007669"/>
    <property type="project" value="UniProtKB-UniRule"/>
</dbReference>
<dbReference type="Gene3D" id="3.30.70.3220">
    <property type="match status" value="1"/>
</dbReference>
<keyword evidence="3 9" id="KW-1003">Cell membrane</keyword>
<dbReference type="InterPro" id="IPR055344">
    <property type="entry name" value="SecD_SecF_C_bact"/>
</dbReference>
<dbReference type="InterPro" id="IPR005791">
    <property type="entry name" value="SecD"/>
</dbReference>
<dbReference type="Proteomes" id="UP000199306">
    <property type="component" value="Unassembled WGS sequence"/>
</dbReference>
<evidence type="ECO:0000259" key="13">
    <source>
        <dbReference type="Pfam" id="PF22599"/>
    </source>
</evidence>